<evidence type="ECO:0000256" key="3">
    <source>
        <dbReference type="ARBA" id="ARBA00022982"/>
    </source>
</evidence>
<gene>
    <name evidence="10" type="ORF">NJQ99_00060</name>
</gene>
<dbReference type="GO" id="GO:0030976">
    <property type="term" value="F:thiamine pyrophosphate binding"/>
    <property type="evidence" value="ECO:0007669"/>
    <property type="project" value="InterPro"/>
</dbReference>
<keyword evidence="6" id="KW-0411">Iron-sulfur</keyword>
<keyword evidence="1" id="KW-0813">Transport</keyword>
<dbReference type="SUPFAM" id="SSF53323">
    <property type="entry name" value="Pyruvate-ferredoxin oxidoreductase, PFOR, domain III"/>
    <property type="match status" value="1"/>
</dbReference>
<dbReference type="InterPro" id="IPR029061">
    <property type="entry name" value="THDP-binding"/>
</dbReference>
<dbReference type="CDD" id="cd07034">
    <property type="entry name" value="TPP_PYR_PFOR_IOR-alpha_like"/>
    <property type="match status" value="1"/>
</dbReference>
<evidence type="ECO:0000256" key="1">
    <source>
        <dbReference type="ARBA" id="ARBA00022448"/>
    </source>
</evidence>
<evidence type="ECO:0000256" key="2">
    <source>
        <dbReference type="ARBA" id="ARBA00022485"/>
    </source>
</evidence>
<dbReference type="GO" id="GO:0045333">
    <property type="term" value="P:cellular respiration"/>
    <property type="evidence" value="ECO:0007669"/>
    <property type="project" value="UniProtKB-ARBA"/>
</dbReference>
<organism evidence="10 11">
    <name type="scientific">Futiania mangrovi</name>
    <dbReference type="NCBI Taxonomy" id="2959716"/>
    <lineage>
        <taxon>Bacteria</taxon>
        <taxon>Pseudomonadati</taxon>
        <taxon>Pseudomonadota</taxon>
        <taxon>Alphaproteobacteria</taxon>
        <taxon>Futianiales</taxon>
        <taxon>Futianiaceae</taxon>
        <taxon>Futiania</taxon>
    </lineage>
</organism>
<evidence type="ECO:0000256" key="5">
    <source>
        <dbReference type="ARBA" id="ARBA00023004"/>
    </source>
</evidence>
<keyword evidence="2" id="KW-0004">4Fe-4S</keyword>
<dbReference type="NCBIfam" id="NF009589">
    <property type="entry name" value="PRK13030.1"/>
    <property type="match status" value="1"/>
</dbReference>
<evidence type="ECO:0000256" key="6">
    <source>
        <dbReference type="ARBA" id="ARBA00023014"/>
    </source>
</evidence>
<evidence type="ECO:0000259" key="8">
    <source>
        <dbReference type="Pfam" id="PF02775"/>
    </source>
</evidence>
<dbReference type="NCBIfam" id="NF009588">
    <property type="entry name" value="PRK13029.1"/>
    <property type="match status" value="1"/>
</dbReference>
<keyword evidence="5" id="KW-0408">Iron</keyword>
<dbReference type="SUPFAM" id="SSF52518">
    <property type="entry name" value="Thiamin diphosphate-binding fold (THDP-binding)"/>
    <property type="match status" value="2"/>
</dbReference>
<dbReference type="RefSeq" id="WP_269330766.1">
    <property type="nucleotide sequence ID" value="NZ_JAMZFT010000001.1"/>
</dbReference>
<dbReference type="InterPro" id="IPR011766">
    <property type="entry name" value="TPP_enzyme_TPP-bd"/>
</dbReference>
<keyword evidence="11" id="KW-1185">Reference proteome</keyword>
<dbReference type="InterPro" id="IPR046667">
    <property type="entry name" value="DUF6537"/>
</dbReference>
<proteinExistence type="predicted"/>
<dbReference type="SUPFAM" id="SSF52922">
    <property type="entry name" value="TK C-terminal domain-like"/>
    <property type="match status" value="1"/>
</dbReference>
<dbReference type="GO" id="GO:0051539">
    <property type="term" value="F:4 iron, 4 sulfur cluster binding"/>
    <property type="evidence" value="ECO:0007669"/>
    <property type="project" value="UniProtKB-KW"/>
</dbReference>
<dbReference type="Gene3D" id="3.40.50.970">
    <property type="match status" value="1"/>
</dbReference>
<keyword evidence="2" id="KW-0479">Metal-binding</keyword>
<accession>A0A9J6P8G0</accession>
<evidence type="ECO:0000256" key="4">
    <source>
        <dbReference type="ARBA" id="ARBA00023002"/>
    </source>
</evidence>
<dbReference type="Pfam" id="PF20169">
    <property type="entry name" value="DUF6537"/>
    <property type="match status" value="1"/>
</dbReference>
<dbReference type="Pfam" id="PF02775">
    <property type="entry name" value="TPP_enzyme_C"/>
    <property type="match status" value="1"/>
</dbReference>
<evidence type="ECO:0000313" key="11">
    <source>
        <dbReference type="Proteomes" id="UP001055804"/>
    </source>
</evidence>
<dbReference type="InterPro" id="IPR019752">
    <property type="entry name" value="Pyrv/ketoisovalerate_OxRed_cat"/>
</dbReference>
<feature type="domain" description="Thiamine pyrophosphate enzyme TPP-binding" evidence="8">
    <location>
        <begin position="451"/>
        <end position="539"/>
    </location>
</feature>
<protein>
    <submittedName>
        <fullName evidence="10">Indolepyruvate ferredoxin oxidoreductase family protein</fullName>
    </submittedName>
</protein>
<dbReference type="Pfam" id="PF01558">
    <property type="entry name" value="POR"/>
    <property type="match status" value="1"/>
</dbReference>
<evidence type="ECO:0000313" key="10">
    <source>
        <dbReference type="EMBL" id="MCP1334797.1"/>
    </source>
</evidence>
<dbReference type="InterPro" id="IPR009014">
    <property type="entry name" value="Transketo_C/PFOR_II"/>
</dbReference>
<dbReference type="GO" id="GO:0044281">
    <property type="term" value="P:small molecule metabolic process"/>
    <property type="evidence" value="ECO:0007669"/>
    <property type="project" value="UniProtKB-ARBA"/>
</dbReference>
<feature type="domain" description="Pyruvate/ketoisovalerate oxidoreductase catalytic" evidence="7">
    <location>
        <begin position="724"/>
        <end position="910"/>
    </location>
</feature>
<dbReference type="GO" id="GO:0016625">
    <property type="term" value="F:oxidoreductase activity, acting on the aldehyde or oxo group of donors, iron-sulfur protein as acceptor"/>
    <property type="evidence" value="ECO:0007669"/>
    <property type="project" value="UniProtKB-ARBA"/>
</dbReference>
<dbReference type="EMBL" id="JAMZFT010000001">
    <property type="protein sequence ID" value="MCP1334797.1"/>
    <property type="molecule type" value="Genomic_DNA"/>
</dbReference>
<name>A0A9J6P8G0_9PROT</name>
<dbReference type="AlphaFoldDB" id="A0A9J6P8G0"/>
<dbReference type="InterPro" id="IPR002869">
    <property type="entry name" value="Pyrv_flavodox_OxRed_cen"/>
</dbReference>
<dbReference type="CDD" id="cd02008">
    <property type="entry name" value="TPP_IOR_alpha"/>
    <property type="match status" value="1"/>
</dbReference>
<evidence type="ECO:0000259" key="9">
    <source>
        <dbReference type="Pfam" id="PF20169"/>
    </source>
</evidence>
<comment type="caution">
    <text evidence="10">The sequence shown here is derived from an EMBL/GenBank/DDBJ whole genome shotgun (WGS) entry which is preliminary data.</text>
</comment>
<keyword evidence="3" id="KW-0249">Electron transport</keyword>
<dbReference type="Gene3D" id="3.40.920.10">
    <property type="entry name" value="Pyruvate-ferredoxin oxidoreductase, PFOR, domain III"/>
    <property type="match status" value="1"/>
</dbReference>
<dbReference type="PANTHER" id="PTHR48084">
    <property type="entry name" value="2-OXOGLUTARATE OXIDOREDUCTASE SUBUNIT KORB-RELATED"/>
    <property type="match status" value="1"/>
</dbReference>
<feature type="domain" description="DUF6537" evidence="9">
    <location>
        <begin position="940"/>
        <end position="1136"/>
    </location>
</feature>
<dbReference type="PANTHER" id="PTHR48084:SF3">
    <property type="entry name" value="SUBUNIT OF PYRUVATE:FLAVODOXIN OXIDOREDUCTASE"/>
    <property type="match status" value="1"/>
</dbReference>
<sequence length="1159" mass="125092">MSAPETVSLDDKFDVTKDRIFVTGTQAIVRLALMQKARDKAAGLNTAGYVTGYRGSPLGAVDQQMWKAKSWLKDADVVFQAAINEDLAATACWGTQQAHLRGENKYDGVYAMWYGKGPGVDRSGDVLRHGNLAGTAPNGGVLVLMGDDHTCESSTTAHQSDYALVDAMIPILYPCGVQEIVDYGLIGWALSRFAGTWAGLKLVKDTVDATASIEVHAERLNLVYPEVDQPANGLHIEAFEMPIEQEARLHDYRLPAVRAFARANRLDKTVFRGGATPRLGIVTAGKSYLDVRQALDDLGIDEVKAANLGIALYKVAMPWPLEPEGVREFALGLDKLIVVEEKRSLIEWQLKDALYGRAGAPQVVGKQDEEGRVLLPAKDALNPNMVALAIADRVLEYADDAAIRARADEIRKAEAARTGIAEIATRTPYFCAGCPHNSSTKVPEGSRAYAGIGCHWMVQLMPERNTIGYTQMGGEGANWIGEAPFSKTGHVFQNLGDGTYNHSGIMALRAAVAAGVNVTYKILYNDAVAMTGGQPNDGGLTVDMIVRQVLAEGAKRVRVVSDEPQKYPRGFFPAEVDISGRDDLDAVQTSLREIPGVTVLVYDQTCAAEKRRRRKRGTFPDPDKRVVINDLVCEGCGDCGVQSNCVAVAPLETEFGRKRTIDQSACNKDFSCLKGFCPSFVTVEGGKLKKGRAIAGADADAFPTLPEPALPADSRQSIVVTGIGGTGVVTIGALMGMAAHLEGKGCGVLDMAGLAQKGGAVVSHIRLAASADEIQAIRVAAGGADVLLGCDIVVAGSSGVQATLKPGHTQAVVNTQKTMTGAFTQNADFDLPTARIEKQLGDMLGEGHTHLVPATPLATRLMGDSIATNLFMLGFAWQQGLIALKRSSIEEAIRLNGVAVEANLKAFLWGRRAAHDLAAVEKLAAPAPAATASTAIARTLDDVIARRVEFLTGYQSRRYARRYEALVDKVREKEKALGLGEALTDAVARSLFKLMAYKDEYEVARLYTDGSFEARIADMFEGDYALKFHLAPPIMAKRDGNGRLVKREYGPAMMRVFRLLAKLKRLRGTPFDIFGRTAERKMERQLIRDYEKLVADILGTLDARTHATAVALARLPQQIRGFGHVKEAALERVRTEEAKLRARLTARAPDPAPLAEAAE</sequence>
<keyword evidence="4" id="KW-0560">Oxidoreductase</keyword>
<dbReference type="Proteomes" id="UP001055804">
    <property type="component" value="Unassembled WGS sequence"/>
</dbReference>
<reference evidence="10" key="1">
    <citation type="submission" date="2022-06" db="EMBL/GenBank/DDBJ databases">
        <title>Isolation and Genomics of Futiania mangrovii gen. nov., sp. nov., a Rare and Metabolically-versatile member in the Class Alphaproteobacteria.</title>
        <authorList>
            <person name="Liu L."/>
            <person name="Huang W.-C."/>
            <person name="Pan J."/>
            <person name="Li J."/>
            <person name="Huang Y."/>
            <person name="Du H."/>
            <person name="Liu Y."/>
            <person name="Li M."/>
        </authorList>
    </citation>
    <scope>NUCLEOTIDE SEQUENCE</scope>
    <source>
        <strain evidence="10">FT118</strain>
    </source>
</reference>
<evidence type="ECO:0000259" key="7">
    <source>
        <dbReference type="Pfam" id="PF01558"/>
    </source>
</evidence>
<dbReference type="InterPro" id="IPR051457">
    <property type="entry name" value="2-oxoacid:Fd_oxidoreductase"/>
</dbReference>
<dbReference type="InterPro" id="IPR002880">
    <property type="entry name" value="Pyrv_Fd/Flavodoxin_OxRdtase_N"/>
</dbReference>